<name>A0A814BMG4_9BILA</name>
<organism evidence="2 7">
    <name type="scientific">Adineta steineri</name>
    <dbReference type="NCBI Taxonomy" id="433720"/>
    <lineage>
        <taxon>Eukaryota</taxon>
        <taxon>Metazoa</taxon>
        <taxon>Spiralia</taxon>
        <taxon>Gnathifera</taxon>
        <taxon>Rotifera</taxon>
        <taxon>Eurotatoria</taxon>
        <taxon>Bdelloidea</taxon>
        <taxon>Adinetida</taxon>
        <taxon>Adinetidae</taxon>
        <taxon>Adineta</taxon>
    </lineage>
</organism>
<feature type="signal peptide" evidence="1">
    <location>
        <begin position="1"/>
        <end position="19"/>
    </location>
</feature>
<dbReference type="AlphaFoldDB" id="A0A814BMG4"/>
<dbReference type="EMBL" id="CAJNOI010000045">
    <property type="protein sequence ID" value="CAF0930624.1"/>
    <property type="molecule type" value="Genomic_DNA"/>
</dbReference>
<feature type="chain" id="PRO_5036223947" description="Secreted protein" evidence="1">
    <location>
        <begin position="20"/>
        <end position="127"/>
    </location>
</feature>
<accession>A0A814BMG4</accession>
<sequence>MKAALALIFFTCIAGSNLGLSCFTRTRYYAIKPMVSNAINNLLGNLFGHLPSIFSSFLSKMSKPLTEMDHHLLNHGISTVMSSLVGSRFIEITSQLANVVSVAQGVISTTIANLTSVASKFMLKRHV</sequence>
<evidence type="ECO:0000313" key="6">
    <source>
        <dbReference type="Proteomes" id="UP000663832"/>
    </source>
</evidence>
<evidence type="ECO:0000313" key="4">
    <source>
        <dbReference type="EMBL" id="CAF1543031.1"/>
    </source>
</evidence>
<dbReference type="EMBL" id="CAJNOM010000692">
    <property type="protein sequence ID" value="CAF1543031.1"/>
    <property type="molecule type" value="Genomic_DNA"/>
</dbReference>
<dbReference type="Proteomes" id="UP000663832">
    <property type="component" value="Unassembled WGS sequence"/>
</dbReference>
<evidence type="ECO:0000256" key="1">
    <source>
        <dbReference type="SAM" id="SignalP"/>
    </source>
</evidence>
<evidence type="ECO:0000313" key="2">
    <source>
        <dbReference type="EMBL" id="CAF0930624.1"/>
    </source>
</evidence>
<dbReference type="EMBL" id="CAJNOI010003474">
    <property type="protein sequence ID" value="CAF1519520.1"/>
    <property type="molecule type" value="Genomic_DNA"/>
</dbReference>
<dbReference type="Proteomes" id="UP000663877">
    <property type="component" value="Unassembled WGS sequence"/>
</dbReference>
<gene>
    <name evidence="2" type="ORF">BJG266_LOCUS12070</name>
    <name evidence="3" type="ORF">BJG266_LOCUS44200</name>
    <name evidence="4" type="ORF">QVE165_LOCUS46473</name>
    <name evidence="5" type="ORF">QVE165_LOCUS61148</name>
</gene>
<reference evidence="2" key="1">
    <citation type="submission" date="2021-02" db="EMBL/GenBank/DDBJ databases">
        <authorList>
            <person name="Nowell W R."/>
        </authorList>
    </citation>
    <scope>NUCLEOTIDE SEQUENCE</scope>
</reference>
<evidence type="ECO:0000313" key="3">
    <source>
        <dbReference type="EMBL" id="CAF1519520.1"/>
    </source>
</evidence>
<dbReference type="EMBL" id="CAJNOM010003830">
    <property type="protein sequence ID" value="CAF1649813.1"/>
    <property type="molecule type" value="Genomic_DNA"/>
</dbReference>
<protein>
    <recommendedName>
        <fullName evidence="8">Secreted protein</fullName>
    </recommendedName>
</protein>
<keyword evidence="1" id="KW-0732">Signal</keyword>
<evidence type="ECO:0008006" key="8">
    <source>
        <dbReference type="Google" id="ProtNLM"/>
    </source>
</evidence>
<dbReference type="PROSITE" id="PS51257">
    <property type="entry name" value="PROKAR_LIPOPROTEIN"/>
    <property type="match status" value="1"/>
</dbReference>
<evidence type="ECO:0000313" key="7">
    <source>
        <dbReference type="Proteomes" id="UP000663877"/>
    </source>
</evidence>
<proteinExistence type="predicted"/>
<keyword evidence="6" id="KW-1185">Reference proteome</keyword>
<evidence type="ECO:0000313" key="5">
    <source>
        <dbReference type="EMBL" id="CAF1649813.1"/>
    </source>
</evidence>
<comment type="caution">
    <text evidence="2">The sequence shown here is derived from an EMBL/GenBank/DDBJ whole genome shotgun (WGS) entry which is preliminary data.</text>
</comment>